<evidence type="ECO:0000256" key="8">
    <source>
        <dbReference type="SAM" id="Phobius"/>
    </source>
</evidence>
<dbReference type="InterPro" id="IPR020846">
    <property type="entry name" value="MFS_dom"/>
</dbReference>
<feature type="transmembrane region" description="Helical" evidence="8">
    <location>
        <begin position="264"/>
        <end position="282"/>
    </location>
</feature>
<dbReference type="AlphaFoldDB" id="A0A3E2GX86"/>
<gene>
    <name evidence="10" type="ORF">B7463_g10619</name>
</gene>
<keyword evidence="5 8" id="KW-1133">Transmembrane helix</keyword>
<dbReference type="SUPFAM" id="SSF103473">
    <property type="entry name" value="MFS general substrate transporter"/>
    <property type="match status" value="1"/>
</dbReference>
<sequence length="510" mass="55865">MKGKNIYNFLVIIFAALGSMTYGYGASIIGNILGQPSFISYMHLDTLSNSTQLIGAINGLFQAGGFLGTFTSSFTADRFGRKKAIFGACAFFILGGALQAGSVAIAMYIVARFITGYGIGMLVTLIPLYQSEISPPHSRGLLVGMHGTFIGIGYALASWIGVGFYFVHNGAAQWRVPLALQCLPALLLAIGINFMPESPRWLMERDFSDSAYEVLQKLHHNPNDNEDLLAKAEFTQMQKQLELEKHQATGWKALFTVPSNRKRVIIGLIAMFGAQCSGTQVINNYGTILYSGLGYGKTDQLLLQAGWISFAPIGNLFNALIIDKVGRVKLLTIGMFGDVLSLVGEMIMLALFQGSTNKSGLSAAVFFLFLHVGFFAFFIDSATYVYVSEIFPTHIRAKGMALSTSGLFMAALIFLSSAPTAFAAIGWKYYLVFTITSFITVICIMFFFPETKGLPLEEVAKKFGDRVIAHIDEYGHIIIEPLFEEDGIENDQNLPEKESITHVEDQAEKV</sequence>
<evidence type="ECO:0000256" key="2">
    <source>
        <dbReference type="ARBA" id="ARBA00010992"/>
    </source>
</evidence>
<reference evidence="10 11" key="1">
    <citation type="submission" date="2018-05" db="EMBL/GenBank/DDBJ databases">
        <title>Draft genome sequence of Scytalidium lignicola DSM 105466, a ubiquitous saprotrophic fungus.</title>
        <authorList>
            <person name="Buettner E."/>
            <person name="Gebauer A.M."/>
            <person name="Hofrichter M."/>
            <person name="Liers C."/>
            <person name="Kellner H."/>
        </authorList>
    </citation>
    <scope>NUCLEOTIDE SEQUENCE [LARGE SCALE GENOMIC DNA]</scope>
    <source>
        <strain evidence="10 11">DSM 105466</strain>
    </source>
</reference>
<dbReference type="InterPro" id="IPR005828">
    <property type="entry name" value="MFS_sugar_transport-like"/>
</dbReference>
<feature type="transmembrane region" description="Helical" evidence="8">
    <location>
        <begin position="302"/>
        <end position="321"/>
    </location>
</feature>
<dbReference type="Pfam" id="PF00083">
    <property type="entry name" value="Sugar_tr"/>
    <property type="match status" value="1"/>
</dbReference>
<dbReference type="Proteomes" id="UP000258309">
    <property type="component" value="Unassembled WGS sequence"/>
</dbReference>
<keyword evidence="4 8" id="KW-0812">Transmembrane</keyword>
<proteinExistence type="inferred from homology"/>
<dbReference type="OrthoDB" id="6612291at2759"/>
<dbReference type="GO" id="GO:0016020">
    <property type="term" value="C:membrane"/>
    <property type="evidence" value="ECO:0007669"/>
    <property type="project" value="UniProtKB-SubCell"/>
</dbReference>
<dbReference type="InterPro" id="IPR005829">
    <property type="entry name" value="Sugar_transporter_CS"/>
</dbReference>
<feature type="transmembrane region" description="Helical" evidence="8">
    <location>
        <begin position="429"/>
        <end position="448"/>
    </location>
</feature>
<evidence type="ECO:0000313" key="11">
    <source>
        <dbReference type="Proteomes" id="UP000258309"/>
    </source>
</evidence>
<feature type="transmembrane region" description="Helical" evidence="8">
    <location>
        <begin position="109"/>
        <end position="129"/>
    </location>
</feature>
<keyword evidence="3 7" id="KW-0813">Transport</keyword>
<accession>A0A3E2GX86</accession>
<feature type="non-terminal residue" evidence="10">
    <location>
        <position position="510"/>
    </location>
</feature>
<feature type="transmembrane region" description="Helical" evidence="8">
    <location>
        <begin position="364"/>
        <end position="387"/>
    </location>
</feature>
<feature type="transmembrane region" description="Helical" evidence="8">
    <location>
        <begin position="178"/>
        <end position="195"/>
    </location>
</feature>
<organism evidence="10 11">
    <name type="scientific">Scytalidium lignicola</name>
    <name type="common">Hyphomycete</name>
    <dbReference type="NCBI Taxonomy" id="5539"/>
    <lineage>
        <taxon>Eukaryota</taxon>
        <taxon>Fungi</taxon>
        <taxon>Dikarya</taxon>
        <taxon>Ascomycota</taxon>
        <taxon>Pezizomycotina</taxon>
        <taxon>Leotiomycetes</taxon>
        <taxon>Leotiomycetes incertae sedis</taxon>
        <taxon>Scytalidium</taxon>
    </lineage>
</organism>
<dbReference type="NCBIfam" id="TIGR00879">
    <property type="entry name" value="SP"/>
    <property type="match status" value="1"/>
</dbReference>
<feature type="domain" description="Major facilitator superfamily (MFS) profile" evidence="9">
    <location>
        <begin position="11"/>
        <end position="452"/>
    </location>
</feature>
<evidence type="ECO:0000256" key="3">
    <source>
        <dbReference type="ARBA" id="ARBA00022448"/>
    </source>
</evidence>
<dbReference type="InterPro" id="IPR050360">
    <property type="entry name" value="MFS_Sugar_Transporters"/>
</dbReference>
<feature type="transmembrane region" description="Helical" evidence="8">
    <location>
        <begin position="141"/>
        <end position="166"/>
    </location>
</feature>
<keyword evidence="11" id="KW-1185">Reference proteome</keyword>
<dbReference type="InterPro" id="IPR036259">
    <property type="entry name" value="MFS_trans_sf"/>
</dbReference>
<dbReference type="InterPro" id="IPR003663">
    <property type="entry name" value="Sugar/inositol_transpt"/>
</dbReference>
<dbReference type="PRINTS" id="PR00171">
    <property type="entry name" value="SUGRTRNSPORT"/>
</dbReference>
<evidence type="ECO:0000313" key="10">
    <source>
        <dbReference type="EMBL" id="RFU25718.1"/>
    </source>
</evidence>
<name>A0A3E2GX86_SCYLI</name>
<dbReference type="Gene3D" id="1.20.1250.20">
    <property type="entry name" value="MFS general substrate transporter like domains"/>
    <property type="match status" value="1"/>
</dbReference>
<dbReference type="PROSITE" id="PS50850">
    <property type="entry name" value="MFS"/>
    <property type="match status" value="1"/>
</dbReference>
<keyword evidence="6 8" id="KW-0472">Membrane</keyword>
<protein>
    <recommendedName>
        <fullName evidence="9">Major facilitator superfamily (MFS) profile domain-containing protein</fullName>
    </recommendedName>
</protein>
<evidence type="ECO:0000259" key="9">
    <source>
        <dbReference type="PROSITE" id="PS50850"/>
    </source>
</evidence>
<dbReference type="GO" id="GO:0005351">
    <property type="term" value="F:carbohydrate:proton symporter activity"/>
    <property type="evidence" value="ECO:0007669"/>
    <property type="project" value="TreeGrafter"/>
</dbReference>
<dbReference type="FunFam" id="1.20.1250.20:FF:000134">
    <property type="entry name" value="MFS sugar transporter protein"/>
    <property type="match status" value="1"/>
</dbReference>
<dbReference type="PROSITE" id="PS00216">
    <property type="entry name" value="SUGAR_TRANSPORT_1"/>
    <property type="match status" value="1"/>
</dbReference>
<dbReference type="PANTHER" id="PTHR48022">
    <property type="entry name" value="PLASTIDIC GLUCOSE TRANSPORTER 4"/>
    <property type="match status" value="1"/>
</dbReference>
<feature type="transmembrane region" description="Helical" evidence="8">
    <location>
        <begin position="399"/>
        <end position="423"/>
    </location>
</feature>
<feature type="non-terminal residue" evidence="10">
    <location>
        <position position="1"/>
    </location>
</feature>
<dbReference type="PANTHER" id="PTHR48022:SF11">
    <property type="entry name" value="MONOSACCHARIDE TRANSPORTER (HXT8), PUTATIVE (AFU_ORTHOLOGUE AFUA_2G08120)-RELATED"/>
    <property type="match status" value="1"/>
</dbReference>
<dbReference type="OMA" id="CMDASTY"/>
<feature type="transmembrane region" description="Helical" evidence="8">
    <location>
        <begin position="7"/>
        <end position="33"/>
    </location>
</feature>
<feature type="transmembrane region" description="Helical" evidence="8">
    <location>
        <begin position="53"/>
        <end position="72"/>
    </location>
</feature>
<feature type="transmembrane region" description="Helical" evidence="8">
    <location>
        <begin position="84"/>
        <end position="103"/>
    </location>
</feature>
<evidence type="ECO:0000256" key="1">
    <source>
        <dbReference type="ARBA" id="ARBA00004141"/>
    </source>
</evidence>
<feature type="transmembrane region" description="Helical" evidence="8">
    <location>
        <begin position="333"/>
        <end position="352"/>
    </location>
</feature>
<evidence type="ECO:0000256" key="6">
    <source>
        <dbReference type="ARBA" id="ARBA00023136"/>
    </source>
</evidence>
<evidence type="ECO:0000256" key="5">
    <source>
        <dbReference type="ARBA" id="ARBA00022989"/>
    </source>
</evidence>
<comment type="caution">
    <text evidence="10">The sequence shown here is derived from an EMBL/GenBank/DDBJ whole genome shotgun (WGS) entry which is preliminary data.</text>
</comment>
<comment type="similarity">
    <text evidence="2 7">Belongs to the major facilitator superfamily. Sugar transporter (TC 2.A.1.1) family.</text>
</comment>
<evidence type="ECO:0000256" key="4">
    <source>
        <dbReference type="ARBA" id="ARBA00022692"/>
    </source>
</evidence>
<evidence type="ECO:0000256" key="7">
    <source>
        <dbReference type="RuleBase" id="RU003346"/>
    </source>
</evidence>
<comment type="subcellular location">
    <subcellularLocation>
        <location evidence="1">Membrane</location>
        <topology evidence="1">Multi-pass membrane protein</topology>
    </subcellularLocation>
</comment>
<dbReference type="EMBL" id="NCSJ02000310">
    <property type="protein sequence ID" value="RFU25718.1"/>
    <property type="molecule type" value="Genomic_DNA"/>
</dbReference>